<dbReference type="RefSeq" id="WP_321560681.1">
    <property type="nucleotide sequence ID" value="NZ_CP139558.1"/>
</dbReference>
<dbReference type="EC" id="5.1.3.32" evidence="5"/>
<accession>A0ABZ0TE85</accession>
<reference evidence="6 7" key="1">
    <citation type="submission" date="2023-11" db="EMBL/GenBank/DDBJ databases">
        <title>Analysis of the Genomes of Mucilaginibacter gossypii cycad 4 and M. sabulilitoris SNA2: microbes with the potential for plant growth promotion.</title>
        <authorList>
            <person name="Hirsch A.M."/>
            <person name="Humm E."/>
            <person name="Rubbi M."/>
            <person name="Del Vecchio G."/>
            <person name="Ha S.M."/>
            <person name="Pellegrini M."/>
            <person name="Gunsalus R.P."/>
        </authorList>
    </citation>
    <scope>NUCLEOTIDE SEQUENCE [LARGE SCALE GENOMIC DNA]</scope>
    <source>
        <strain evidence="6 7">SNA2</strain>
    </source>
</reference>
<keyword evidence="3" id="KW-0119">Carbohydrate metabolism</keyword>
<dbReference type="SUPFAM" id="SSF54909">
    <property type="entry name" value="Dimeric alpha+beta barrel"/>
    <property type="match status" value="1"/>
</dbReference>
<dbReference type="EMBL" id="CP139558">
    <property type="protein sequence ID" value="WPU91515.1"/>
    <property type="molecule type" value="Genomic_DNA"/>
</dbReference>
<dbReference type="PANTHER" id="PTHR34389:SF2">
    <property type="entry name" value="L-RHAMNOSE MUTAROTASE"/>
    <property type="match status" value="1"/>
</dbReference>
<dbReference type="Proteomes" id="UP001324380">
    <property type="component" value="Chromosome"/>
</dbReference>
<keyword evidence="2 6" id="KW-0413">Isomerase</keyword>
<protein>
    <recommendedName>
        <fullName evidence="5">L-rhamnose mutarotase</fullName>
        <ecNumber evidence="5">5.1.3.32</ecNumber>
    </recommendedName>
</protein>
<dbReference type="InterPro" id="IPR008000">
    <property type="entry name" value="Rham/fucose_mutarotase"/>
</dbReference>
<dbReference type="InterPro" id="IPR011008">
    <property type="entry name" value="Dimeric_a/b-barrel"/>
</dbReference>
<dbReference type="PANTHER" id="PTHR34389">
    <property type="entry name" value="L-RHAMNOSE MUTAROTASE"/>
    <property type="match status" value="1"/>
</dbReference>
<dbReference type="HAMAP" id="MF_01663">
    <property type="entry name" value="L_rham_rotase"/>
    <property type="match status" value="1"/>
</dbReference>
<evidence type="ECO:0000256" key="3">
    <source>
        <dbReference type="ARBA" id="ARBA00023277"/>
    </source>
</evidence>
<dbReference type="Pfam" id="PF05336">
    <property type="entry name" value="rhaM"/>
    <property type="match status" value="1"/>
</dbReference>
<dbReference type="Gene3D" id="3.30.70.100">
    <property type="match status" value="1"/>
</dbReference>
<evidence type="ECO:0000313" key="7">
    <source>
        <dbReference type="Proteomes" id="UP001324380"/>
    </source>
</evidence>
<dbReference type="GO" id="GO:0062192">
    <property type="term" value="F:L-rhamnose mutarotase activity"/>
    <property type="evidence" value="ECO:0007669"/>
    <property type="project" value="UniProtKB-EC"/>
</dbReference>
<dbReference type="NCBIfam" id="TIGR02625">
    <property type="entry name" value="YiiL_rotase"/>
    <property type="match status" value="1"/>
</dbReference>
<organism evidence="6 7">
    <name type="scientific">Mucilaginibacter sabulilitoris</name>
    <dbReference type="NCBI Taxonomy" id="1173583"/>
    <lineage>
        <taxon>Bacteria</taxon>
        <taxon>Pseudomonadati</taxon>
        <taxon>Bacteroidota</taxon>
        <taxon>Sphingobacteriia</taxon>
        <taxon>Sphingobacteriales</taxon>
        <taxon>Sphingobacteriaceae</taxon>
        <taxon>Mucilaginibacter</taxon>
    </lineage>
</organism>
<sequence length="104" mass="11888">MERVAFKMKLFAGFEQEYKKRHAEIWPELSALLKGAGITNYSIFLDEETNTLIGVLNVADRAKMDALPANTIMQKWWAYMSDIMESNPDNSPVSAPLKEVFYLP</sequence>
<keyword evidence="4" id="KW-0684">Rhamnose metabolism</keyword>
<evidence type="ECO:0000313" key="6">
    <source>
        <dbReference type="EMBL" id="WPU91515.1"/>
    </source>
</evidence>
<evidence type="ECO:0000256" key="1">
    <source>
        <dbReference type="ARBA" id="ARBA00022490"/>
    </source>
</evidence>
<name>A0ABZ0TE85_9SPHI</name>
<proteinExistence type="inferred from homology"/>
<keyword evidence="7" id="KW-1185">Reference proteome</keyword>
<evidence type="ECO:0000256" key="4">
    <source>
        <dbReference type="ARBA" id="ARBA00023308"/>
    </source>
</evidence>
<evidence type="ECO:0000256" key="2">
    <source>
        <dbReference type="ARBA" id="ARBA00023235"/>
    </source>
</evidence>
<dbReference type="InterPro" id="IPR013448">
    <property type="entry name" value="L-rhamnose_mutarotase"/>
</dbReference>
<evidence type="ECO:0000256" key="5">
    <source>
        <dbReference type="NCBIfam" id="TIGR02625"/>
    </source>
</evidence>
<gene>
    <name evidence="6" type="primary">rhaM</name>
    <name evidence="6" type="ORF">SNE25_19540</name>
</gene>
<keyword evidence="1" id="KW-0963">Cytoplasm</keyword>